<dbReference type="PANTHER" id="PTHR30023:SF0">
    <property type="entry name" value="PENICILLIN-SENSITIVE CARBOXYPEPTIDASE A"/>
    <property type="match status" value="1"/>
</dbReference>
<dbReference type="InterPro" id="IPR012338">
    <property type="entry name" value="Beta-lactam/transpept-like"/>
</dbReference>
<comment type="similarity">
    <text evidence="1">Belongs to the peptidase S13 family.</text>
</comment>
<organism evidence="5 6">
    <name type="scientific">Angustibacter luteus</name>
    <dbReference type="NCBI Taxonomy" id="658456"/>
    <lineage>
        <taxon>Bacteria</taxon>
        <taxon>Bacillati</taxon>
        <taxon>Actinomycetota</taxon>
        <taxon>Actinomycetes</taxon>
        <taxon>Kineosporiales</taxon>
        <taxon>Kineosporiaceae</taxon>
    </lineage>
</organism>
<dbReference type="SUPFAM" id="SSF56601">
    <property type="entry name" value="beta-lactamase/transpeptidase-like"/>
    <property type="match status" value="1"/>
</dbReference>
<evidence type="ECO:0000256" key="2">
    <source>
        <dbReference type="ARBA" id="ARBA00022801"/>
    </source>
</evidence>
<keyword evidence="6" id="KW-1185">Reference proteome</keyword>
<dbReference type="PANTHER" id="PTHR30023">
    <property type="entry name" value="D-ALANYL-D-ALANINE CARBOXYPEPTIDASE"/>
    <property type="match status" value="1"/>
</dbReference>
<dbReference type="InterPro" id="IPR000667">
    <property type="entry name" value="Peptidase_S13"/>
</dbReference>
<dbReference type="Proteomes" id="UP001596189">
    <property type="component" value="Unassembled WGS sequence"/>
</dbReference>
<name>A0ABW1JC90_9ACTN</name>
<feature type="compositionally biased region" description="Pro residues" evidence="3">
    <location>
        <begin position="42"/>
        <end position="59"/>
    </location>
</feature>
<dbReference type="RefSeq" id="WP_345718390.1">
    <property type="nucleotide sequence ID" value="NZ_BAABFP010000008.1"/>
</dbReference>
<evidence type="ECO:0000256" key="1">
    <source>
        <dbReference type="ARBA" id="ARBA00006096"/>
    </source>
</evidence>
<accession>A0ABW1JC90</accession>
<dbReference type="NCBIfam" id="TIGR00666">
    <property type="entry name" value="PBP4"/>
    <property type="match status" value="1"/>
</dbReference>
<sequence length="468" mass="46753">MRRVRWLSAAAVVLVLGYVAADVADVAPGLLTLDPATTGPAPTRPAPSDPAREPLPPAMPALATDAPAPTPEGVSRVLDPLLSVDQLGPQTSATVIDAATGDVLLDQFGTSLRVPASTAKLLTGAATLSTVGGATTLATRAVQGGSADEVVLVGGGDVMLGTGASKLDQVHGHAGLRTLAAQVAKALSAAGRSQVAVRFDDSAFAGPTVSPGWSATDLQIGFVGHITALGLDDDLAAVNHPGPADPSLAAGQAFAQALRRQGITVVGNVVRTRASADAKVLGEVRSAPVADVLGVALTTSNNTIAEVLARLTAKAMQRPATFEDSALAVMDQVQRLGVDVGGSHLTDGSGLAAGSAVTSQVLTDLLVLASGGSTPALRPLLAGLPVSGFTGTLAERFDRPLTQDAAGTVRAKTGTLTGVNSLAGTTVDADGRLLVFAVMSDRVPVGGTTLARRASDRVAAALTACGCR</sequence>
<keyword evidence="4" id="KW-0732">Signal</keyword>
<dbReference type="EMBL" id="JBHSRD010000003">
    <property type="protein sequence ID" value="MFC6006926.1"/>
    <property type="molecule type" value="Genomic_DNA"/>
</dbReference>
<dbReference type="Pfam" id="PF02113">
    <property type="entry name" value="Peptidase_S13"/>
    <property type="match status" value="2"/>
</dbReference>
<evidence type="ECO:0000256" key="3">
    <source>
        <dbReference type="SAM" id="MobiDB-lite"/>
    </source>
</evidence>
<dbReference type="GO" id="GO:0009002">
    <property type="term" value="F:serine-type D-Ala-D-Ala carboxypeptidase activity"/>
    <property type="evidence" value="ECO:0007669"/>
    <property type="project" value="UniProtKB-EC"/>
</dbReference>
<keyword evidence="5" id="KW-0645">Protease</keyword>
<dbReference type="PRINTS" id="PR00922">
    <property type="entry name" value="DADACBPTASE3"/>
</dbReference>
<gene>
    <name evidence="5" type="primary">dacB</name>
    <name evidence="5" type="ORF">ACFQDO_07265</name>
</gene>
<feature type="signal peptide" evidence="4">
    <location>
        <begin position="1"/>
        <end position="21"/>
    </location>
</feature>
<evidence type="ECO:0000313" key="6">
    <source>
        <dbReference type="Proteomes" id="UP001596189"/>
    </source>
</evidence>
<feature type="compositionally biased region" description="Low complexity" evidence="3">
    <location>
        <begin position="32"/>
        <end position="41"/>
    </location>
</feature>
<protein>
    <submittedName>
        <fullName evidence="5">D-alanyl-D-alanine carboxypeptidase/D-alanyl-D-alanine-endopeptidase</fullName>
        <ecNumber evidence="5">3.4.16.4</ecNumber>
    </submittedName>
</protein>
<reference evidence="6" key="1">
    <citation type="journal article" date="2019" name="Int. J. Syst. Evol. Microbiol.">
        <title>The Global Catalogue of Microorganisms (GCM) 10K type strain sequencing project: providing services to taxonomists for standard genome sequencing and annotation.</title>
        <authorList>
            <consortium name="The Broad Institute Genomics Platform"/>
            <consortium name="The Broad Institute Genome Sequencing Center for Infectious Disease"/>
            <person name="Wu L."/>
            <person name="Ma J."/>
        </authorList>
    </citation>
    <scope>NUCLEOTIDE SEQUENCE [LARGE SCALE GENOMIC DNA]</scope>
    <source>
        <strain evidence="6">KACC 14249</strain>
    </source>
</reference>
<proteinExistence type="inferred from homology"/>
<evidence type="ECO:0000256" key="4">
    <source>
        <dbReference type="SAM" id="SignalP"/>
    </source>
</evidence>
<dbReference type="EC" id="3.4.16.4" evidence="5"/>
<feature type="chain" id="PRO_5047343437" evidence="4">
    <location>
        <begin position="22"/>
        <end position="468"/>
    </location>
</feature>
<evidence type="ECO:0000313" key="5">
    <source>
        <dbReference type="EMBL" id="MFC6006926.1"/>
    </source>
</evidence>
<dbReference type="Gene3D" id="3.40.710.10">
    <property type="entry name" value="DD-peptidase/beta-lactamase superfamily"/>
    <property type="match status" value="2"/>
</dbReference>
<comment type="caution">
    <text evidence="5">The sequence shown here is derived from an EMBL/GenBank/DDBJ whole genome shotgun (WGS) entry which is preliminary data.</text>
</comment>
<keyword evidence="5" id="KW-0121">Carboxypeptidase</keyword>
<keyword evidence="2 5" id="KW-0378">Hydrolase</keyword>
<feature type="region of interest" description="Disordered" evidence="3">
    <location>
        <begin position="32"/>
        <end position="74"/>
    </location>
</feature>